<name>A0ABX7N6V9_9BACT</name>
<sequence length="236" mass="27303">MTPGSIPKRVADYRQRYRAEHLGPRYSGRAHFAFTSLGSLGVIFLALARLEAVRPLEWLTVPLVFLLGNAAEYLGHRGPMHHRSKGLGLLFRRHTEQHHRFFTHEALSYESSRDVKVVLFPPVLLLFFLGAVAAPVGLLTFLVSTRNVGWLFVASSVGYYLSYEWLHFSHHLPAEHPVARLRLLRWLRRHHQAHHDPSKMSRWNFNITFPLGDWWCRTWWRSERASDPRGAGRKAG</sequence>
<evidence type="ECO:0000256" key="1">
    <source>
        <dbReference type="SAM" id="Phobius"/>
    </source>
</evidence>
<keyword evidence="1" id="KW-1133">Transmembrane helix</keyword>
<keyword evidence="1" id="KW-0472">Membrane</keyword>
<keyword evidence="1" id="KW-0812">Transmembrane</keyword>
<dbReference type="Proteomes" id="UP000663090">
    <property type="component" value="Chromosome"/>
</dbReference>
<evidence type="ECO:0000313" key="3">
    <source>
        <dbReference type="Proteomes" id="UP000663090"/>
    </source>
</evidence>
<evidence type="ECO:0000313" key="2">
    <source>
        <dbReference type="EMBL" id="QSQ12083.1"/>
    </source>
</evidence>
<proteinExistence type="predicted"/>
<feature type="transmembrane region" description="Helical" evidence="1">
    <location>
        <begin position="56"/>
        <end position="75"/>
    </location>
</feature>
<feature type="transmembrane region" description="Helical" evidence="1">
    <location>
        <begin position="117"/>
        <end position="142"/>
    </location>
</feature>
<protein>
    <submittedName>
        <fullName evidence="2">Fatty acid hydroxylase family protein</fullName>
    </submittedName>
</protein>
<accession>A0ABX7N6V9</accession>
<feature type="transmembrane region" description="Helical" evidence="1">
    <location>
        <begin position="32"/>
        <end position="50"/>
    </location>
</feature>
<dbReference type="EMBL" id="CP071091">
    <property type="protein sequence ID" value="QSQ12083.1"/>
    <property type="molecule type" value="Genomic_DNA"/>
</dbReference>
<organism evidence="2 3">
    <name type="scientific">Myxococcus landrumensis</name>
    <dbReference type="NCBI Taxonomy" id="2813577"/>
    <lineage>
        <taxon>Bacteria</taxon>
        <taxon>Pseudomonadati</taxon>
        <taxon>Myxococcota</taxon>
        <taxon>Myxococcia</taxon>
        <taxon>Myxococcales</taxon>
        <taxon>Cystobacterineae</taxon>
        <taxon>Myxococcaceae</taxon>
        <taxon>Myxococcus</taxon>
    </lineage>
</organism>
<keyword evidence="3" id="KW-1185">Reference proteome</keyword>
<reference evidence="2 3" key="1">
    <citation type="submission" date="2021-02" db="EMBL/GenBank/DDBJ databases">
        <title>De Novo genome assembly of isolated myxobacteria.</title>
        <authorList>
            <person name="Stevens D.C."/>
        </authorList>
    </citation>
    <scope>NUCLEOTIDE SEQUENCE [LARGE SCALE GENOMIC DNA]</scope>
    <source>
        <strain evidence="2 3">SCHIC003</strain>
    </source>
</reference>
<dbReference type="RefSeq" id="WP_206713817.1">
    <property type="nucleotide sequence ID" value="NZ_CP071091.1"/>
</dbReference>
<gene>
    <name evidence="2" type="ORF">JY572_27350</name>
</gene>